<evidence type="ECO:0000256" key="3">
    <source>
        <dbReference type="ARBA" id="ARBA00014087"/>
    </source>
</evidence>
<comment type="subcellular location">
    <subcellularLocation>
        <location evidence="1">Cell projection</location>
        <location evidence="1">Cilium</location>
    </subcellularLocation>
</comment>
<comment type="caution">
    <text evidence="8">The sequence shown here is derived from an EMBL/GenBank/DDBJ whole genome shotgun (WGS) entry which is preliminary data.</text>
</comment>
<sequence>MKTRCLELEMSNEEYQRKYEQLDEDRADIIAYLKKMLQQKEDEITELKERLEGLQKTLEQDKQMYEEKIANLQYEIQSYA</sequence>
<dbReference type="EMBL" id="JASPKZ010009196">
    <property type="protein sequence ID" value="KAJ9577935.1"/>
    <property type="molecule type" value="Genomic_DNA"/>
</dbReference>
<evidence type="ECO:0000256" key="4">
    <source>
        <dbReference type="ARBA" id="ARBA00023054"/>
    </source>
</evidence>
<evidence type="ECO:0000256" key="6">
    <source>
        <dbReference type="ARBA" id="ARBA00023273"/>
    </source>
</evidence>
<keyword evidence="4 7" id="KW-0175">Coiled coil</keyword>
<evidence type="ECO:0000256" key="2">
    <source>
        <dbReference type="ARBA" id="ARBA00010841"/>
    </source>
</evidence>
<comment type="similarity">
    <text evidence="2">Belongs to the CFAP157 family.</text>
</comment>
<gene>
    <name evidence="8" type="ORF">L9F63_025203</name>
</gene>
<organism evidence="8 9">
    <name type="scientific">Diploptera punctata</name>
    <name type="common">Pacific beetle cockroach</name>
    <dbReference type="NCBI Taxonomy" id="6984"/>
    <lineage>
        <taxon>Eukaryota</taxon>
        <taxon>Metazoa</taxon>
        <taxon>Ecdysozoa</taxon>
        <taxon>Arthropoda</taxon>
        <taxon>Hexapoda</taxon>
        <taxon>Insecta</taxon>
        <taxon>Pterygota</taxon>
        <taxon>Neoptera</taxon>
        <taxon>Polyneoptera</taxon>
        <taxon>Dictyoptera</taxon>
        <taxon>Blattodea</taxon>
        <taxon>Blaberoidea</taxon>
        <taxon>Blaberidae</taxon>
        <taxon>Diplopterinae</taxon>
        <taxon>Diploptera</taxon>
    </lineage>
</organism>
<name>A0AAD7ZCP3_DIPPU</name>
<keyword evidence="9" id="KW-1185">Reference proteome</keyword>
<reference evidence="8" key="2">
    <citation type="submission" date="2023-05" db="EMBL/GenBank/DDBJ databases">
        <authorList>
            <person name="Fouks B."/>
        </authorList>
    </citation>
    <scope>NUCLEOTIDE SEQUENCE</scope>
    <source>
        <strain evidence="8">Stay&amp;Tobe</strain>
        <tissue evidence="8">Testes</tissue>
    </source>
</reference>
<dbReference type="InterPro" id="IPR038844">
    <property type="entry name" value="CFAP157"/>
</dbReference>
<dbReference type="PANTHER" id="PTHR31954:SF1">
    <property type="entry name" value="CILIA- AND FLAGELLA-ASSOCIATED PROTEIN 157"/>
    <property type="match status" value="1"/>
</dbReference>
<evidence type="ECO:0000256" key="1">
    <source>
        <dbReference type="ARBA" id="ARBA00004138"/>
    </source>
</evidence>
<reference evidence="8" key="1">
    <citation type="journal article" date="2023" name="IScience">
        <title>Live-bearing cockroach genome reveals convergent evolutionary mechanisms linked to viviparity in insects and beyond.</title>
        <authorList>
            <person name="Fouks B."/>
            <person name="Harrison M.C."/>
            <person name="Mikhailova A.A."/>
            <person name="Marchal E."/>
            <person name="English S."/>
            <person name="Carruthers M."/>
            <person name="Jennings E.C."/>
            <person name="Chiamaka E.L."/>
            <person name="Frigard R.A."/>
            <person name="Pippel M."/>
            <person name="Attardo G.M."/>
            <person name="Benoit J.B."/>
            <person name="Bornberg-Bauer E."/>
            <person name="Tobe S.S."/>
        </authorList>
    </citation>
    <scope>NUCLEOTIDE SEQUENCE</scope>
    <source>
        <strain evidence="8">Stay&amp;Tobe</strain>
    </source>
</reference>
<protein>
    <recommendedName>
        <fullName evidence="3">Cilia- and flagella-associated protein 157</fullName>
    </recommendedName>
</protein>
<evidence type="ECO:0000313" key="9">
    <source>
        <dbReference type="Proteomes" id="UP001233999"/>
    </source>
</evidence>
<feature type="coiled-coil region" evidence="7">
    <location>
        <begin position="5"/>
        <end position="75"/>
    </location>
</feature>
<dbReference type="GO" id="GO:0008017">
    <property type="term" value="F:microtubule binding"/>
    <property type="evidence" value="ECO:0007669"/>
    <property type="project" value="TreeGrafter"/>
</dbReference>
<keyword evidence="5" id="KW-0969">Cilium</keyword>
<proteinExistence type="inferred from homology"/>
<evidence type="ECO:0000256" key="5">
    <source>
        <dbReference type="ARBA" id="ARBA00023069"/>
    </source>
</evidence>
<dbReference type="Proteomes" id="UP001233999">
    <property type="component" value="Unassembled WGS sequence"/>
</dbReference>
<feature type="non-terminal residue" evidence="8">
    <location>
        <position position="1"/>
    </location>
</feature>
<evidence type="ECO:0000313" key="8">
    <source>
        <dbReference type="EMBL" id="KAJ9577935.1"/>
    </source>
</evidence>
<dbReference type="GO" id="GO:0036064">
    <property type="term" value="C:ciliary basal body"/>
    <property type="evidence" value="ECO:0007669"/>
    <property type="project" value="TreeGrafter"/>
</dbReference>
<evidence type="ECO:0000256" key="7">
    <source>
        <dbReference type="SAM" id="Coils"/>
    </source>
</evidence>
<keyword evidence="6" id="KW-0966">Cell projection</keyword>
<accession>A0AAD7ZCP3</accession>
<dbReference type="AlphaFoldDB" id="A0AAD7ZCP3"/>
<dbReference type="PANTHER" id="PTHR31954">
    <property type="entry name" value="CILIA- AND FLAGELLA-ASSOCIATED PROTEIN 157"/>
    <property type="match status" value="1"/>
</dbReference>